<evidence type="ECO:0000313" key="2">
    <source>
        <dbReference type="EMBL" id="OEE30831.1"/>
    </source>
</evidence>
<accession>A0A1E5BAH7</accession>
<dbReference type="EMBL" id="AJYQ02000137">
    <property type="protein sequence ID" value="OEE30831.1"/>
    <property type="molecule type" value="Genomic_DNA"/>
</dbReference>
<dbReference type="eggNOG" id="ENOG5030HQI">
    <property type="taxonomic scope" value="Bacteria"/>
</dbReference>
<dbReference type="OrthoDB" id="1161168at2"/>
<feature type="transmembrane region" description="Helical" evidence="1">
    <location>
        <begin position="12"/>
        <end position="35"/>
    </location>
</feature>
<sequence>MLLESLAMKKRILPIPLILLIPIVLLVVVIVAGVYRFSLSDEQIMQKFPKHEVVNNAIVSQLFGVNSSNPLTIQVPETHAFAFVNYLNERSKKAIGEYDDGKERGSIFIDTQRLMSIEAKNEKVFVAPLAVSNQGSGVFYYLALFRYDAQRDRMILGDYQLLGDRVDIQELAIYPFVEERNQSQEKELTHEESAAPDDKNRVEGVSVLFLTRAIDQAMSSPASVGEEHRYQVTEDYRLVRVLLDATPTPDGTS</sequence>
<keyword evidence="1" id="KW-0812">Transmembrane</keyword>
<comment type="caution">
    <text evidence="2">The sequence shown here is derived from an EMBL/GenBank/DDBJ whole genome shotgun (WGS) entry which is preliminary data.</text>
</comment>
<proteinExistence type="predicted"/>
<evidence type="ECO:0000313" key="3">
    <source>
        <dbReference type="Proteomes" id="UP000094741"/>
    </source>
</evidence>
<organism evidence="2 3">
    <name type="scientific">Vibrio genomosp. F10 str. ZF-129</name>
    <dbReference type="NCBI Taxonomy" id="1187848"/>
    <lineage>
        <taxon>Bacteria</taxon>
        <taxon>Pseudomonadati</taxon>
        <taxon>Pseudomonadota</taxon>
        <taxon>Gammaproteobacteria</taxon>
        <taxon>Vibrionales</taxon>
        <taxon>Vibrionaceae</taxon>
        <taxon>Vibrio</taxon>
    </lineage>
</organism>
<gene>
    <name evidence="2" type="ORF">A1QO_16015</name>
</gene>
<dbReference type="AlphaFoldDB" id="A0A1E5BAH7"/>
<dbReference type="Proteomes" id="UP000094741">
    <property type="component" value="Unassembled WGS sequence"/>
</dbReference>
<protein>
    <submittedName>
        <fullName evidence="2">Uncharacterized protein</fullName>
    </submittedName>
</protein>
<name>A0A1E5BAH7_9VIBR</name>
<evidence type="ECO:0000256" key="1">
    <source>
        <dbReference type="SAM" id="Phobius"/>
    </source>
</evidence>
<reference evidence="2 3" key="1">
    <citation type="journal article" date="2012" name="Science">
        <title>Ecological populations of bacteria act as socially cohesive units of antibiotic production and resistance.</title>
        <authorList>
            <person name="Cordero O.X."/>
            <person name="Wildschutte H."/>
            <person name="Kirkup B."/>
            <person name="Proehl S."/>
            <person name="Ngo L."/>
            <person name="Hussain F."/>
            <person name="Le Roux F."/>
            <person name="Mincer T."/>
            <person name="Polz M.F."/>
        </authorList>
    </citation>
    <scope>NUCLEOTIDE SEQUENCE [LARGE SCALE GENOMIC DNA]</scope>
    <source>
        <strain evidence="2 3">ZF-129</strain>
    </source>
</reference>
<keyword evidence="1" id="KW-1133">Transmembrane helix</keyword>
<keyword evidence="1" id="KW-0472">Membrane</keyword>